<gene>
    <name evidence="2" type="ORF">A0J61_06728</name>
</gene>
<keyword evidence="3" id="KW-1185">Reference proteome</keyword>
<evidence type="ECO:0000256" key="1">
    <source>
        <dbReference type="SAM" id="SignalP"/>
    </source>
</evidence>
<reference evidence="2 3" key="1">
    <citation type="submission" date="2016-03" db="EMBL/GenBank/DDBJ databases">
        <title>Choanephora cucurbitarum.</title>
        <authorList>
            <person name="Min B."/>
            <person name="Park H."/>
            <person name="Park J.-H."/>
            <person name="Shin H.-D."/>
            <person name="Choi I.-G."/>
        </authorList>
    </citation>
    <scope>NUCLEOTIDE SEQUENCE [LARGE SCALE GENOMIC DNA]</scope>
    <source>
        <strain evidence="2 3">KUS-F28377</strain>
    </source>
</reference>
<protein>
    <submittedName>
        <fullName evidence="2">Uncharacterized protein</fullName>
    </submittedName>
</protein>
<comment type="caution">
    <text evidence="2">The sequence shown here is derived from an EMBL/GenBank/DDBJ whole genome shotgun (WGS) entry which is preliminary data.</text>
</comment>
<proteinExistence type="predicted"/>
<feature type="chain" id="PRO_5008889540" evidence="1">
    <location>
        <begin position="19"/>
        <end position="126"/>
    </location>
</feature>
<sequence length="126" mass="14485">MFKLTLLYILTLIGLVLALDQRQTWNRRPRQFRMQVFSRPDNRGEVQTLRATNGASTPCWNLASKRVGSYDVNDPMIKVTFYRSTDCKGAPSATFYQDHSFNRNHVMIKAKSVSVTKVKPVLFKKA</sequence>
<dbReference type="EMBL" id="LUGH01000421">
    <property type="protein sequence ID" value="OBZ85222.1"/>
    <property type="molecule type" value="Genomic_DNA"/>
</dbReference>
<keyword evidence="1" id="KW-0732">Signal</keyword>
<organism evidence="2 3">
    <name type="scientific">Choanephora cucurbitarum</name>
    <dbReference type="NCBI Taxonomy" id="101091"/>
    <lineage>
        <taxon>Eukaryota</taxon>
        <taxon>Fungi</taxon>
        <taxon>Fungi incertae sedis</taxon>
        <taxon>Mucoromycota</taxon>
        <taxon>Mucoromycotina</taxon>
        <taxon>Mucoromycetes</taxon>
        <taxon>Mucorales</taxon>
        <taxon>Mucorineae</taxon>
        <taxon>Choanephoraceae</taxon>
        <taxon>Choanephoroideae</taxon>
        <taxon>Choanephora</taxon>
    </lineage>
</organism>
<dbReference type="OrthoDB" id="2265046at2759"/>
<name>A0A1C7N7Z4_9FUNG</name>
<evidence type="ECO:0000313" key="3">
    <source>
        <dbReference type="Proteomes" id="UP000093000"/>
    </source>
</evidence>
<dbReference type="InParanoid" id="A0A1C7N7Z4"/>
<dbReference type="Proteomes" id="UP000093000">
    <property type="component" value="Unassembled WGS sequence"/>
</dbReference>
<feature type="signal peptide" evidence="1">
    <location>
        <begin position="1"/>
        <end position="18"/>
    </location>
</feature>
<accession>A0A1C7N7Z4</accession>
<dbReference type="AlphaFoldDB" id="A0A1C7N7Z4"/>
<evidence type="ECO:0000313" key="2">
    <source>
        <dbReference type="EMBL" id="OBZ85222.1"/>
    </source>
</evidence>